<evidence type="ECO:0000256" key="1">
    <source>
        <dbReference type="PROSITE-ProRule" id="PRU00409"/>
    </source>
</evidence>
<dbReference type="GO" id="GO:0046872">
    <property type="term" value="F:metal ion binding"/>
    <property type="evidence" value="ECO:0007669"/>
    <property type="project" value="InterPro"/>
</dbReference>
<feature type="domain" description="ATP-grasp" evidence="2">
    <location>
        <begin position="222"/>
        <end position="290"/>
    </location>
</feature>
<accession>A0AA37WUE7</accession>
<dbReference type="EMBL" id="BSPL01000028">
    <property type="protein sequence ID" value="GLS73526.1"/>
    <property type="molecule type" value="Genomic_DNA"/>
</dbReference>
<dbReference type="AlphaFoldDB" id="A0AA37WUE7"/>
<dbReference type="RefSeq" id="WP_238197966.1">
    <property type="nucleotide sequence ID" value="NZ_BPQZ01000021.1"/>
</dbReference>
<dbReference type="Pfam" id="PF02655">
    <property type="entry name" value="ATP-grasp_3"/>
    <property type="match status" value="1"/>
</dbReference>
<keyword evidence="4" id="KW-1185">Reference proteome</keyword>
<evidence type="ECO:0000313" key="4">
    <source>
        <dbReference type="Proteomes" id="UP001157440"/>
    </source>
</evidence>
<dbReference type="SUPFAM" id="SSF56059">
    <property type="entry name" value="Glutathione synthetase ATP-binding domain-like"/>
    <property type="match status" value="1"/>
</dbReference>
<organism evidence="3 4">
    <name type="scientific">Methylobacterium tardum</name>
    <dbReference type="NCBI Taxonomy" id="374432"/>
    <lineage>
        <taxon>Bacteria</taxon>
        <taxon>Pseudomonadati</taxon>
        <taxon>Pseudomonadota</taxon>
        <taxon>Alphaproteobacteria</taxon>
        <taxon>Hyphomicrobiales</taxon>
        <taxon>Methylobacteriaceae</taxon>
        <taxon>Methylobacterium</taxon>
    </lineage>
</organism>
<evidence type="ECO:0000259" key="2">
    <source>
        <dbReference type="PROSITE" id="PS50975"/>
    </source>
</evidence>
<dbReference type="PROSITE" id="PS50975">
    <property type="entry name" value="ATP_GRASP"/>
    <property type="match status" value="1"/>
</dbReference>
<reference evidence="4" key="1">
    <citation type="journal article" date="2019" name="Int. J. Syst. Evol. Microbiol.">
        <title>The Global Catalogue of Microorganisms (GCM) 10K type strain sequencing project: providing services to taxonomists for standard genome sequencing and annotation.</title>
        <authorList>
            <consortium name="The Broad Institute Genomics Platform"/>
            <consortium name="The Broad Institute Genome Sequencing Center for Infectious Disease"/>
            <person name="Wu L."/>
            <person name="Ma J."/>
        </authorList>
    </citation>
    <scope>NUCLEOTIDE SEQUENCE [LARGE SCALE GENOMIC DNA]</scope>
    <source>
        <strain evidence="4">NBRC 103632</strain>
    </source>
</reference>
<comment type="caution">
    <text evidence="3">The sequence shown here is derived from an EMBL/GenBank/DDBJ whole genome shotgun (WGS) entry which is preliminary data.</text>
</comment>
<dbReference type="Gene3D" id="3.30.470.20">
    <property type="entry name" value="ATP-grasp fold, B domain"/>
    <property type="match status" value="1"/>
</dbReference>
<gene>
    <name evidence="3" type="ORF">GCM10007890_55410</name>
</gene>
<keyword evidence="1" id="KW-0547">Nucleotide-binding</keyword>
<dbReference type="InterPro" id="IPR011761">
    <property type="entry name" value="ATP-grasp"/>
</dbReference>
<dbReference type="InterPro" id="IPR016677">
    <property type="entry name" value="UCP016817_carboligase"/>
</dbReference>
<name>A0AA37WUE7_9HYPH</name>
<keyword evidence="1" id="KW-0067">ATP-binding</keyword>
<protein>
    <recommendedName>
        <fullName evidence="2">ATP-grasp domain-containing protein</fullName>
    </recommendedName>
</protein>
<dbReference type="GO" id="GO:0005524">
    <property type="term" value="F:ATP binding"/>
    <property type="evidence" value="ECO:0007669"/>
    <property type="project" value="UniProtKB-UniRule"/>
</dbReference>
<dbReference type="InterPro" id="IPR003806">
    <property type="entry name" value="ATP-grasp_PylC-type"/>
</dbReference>
<dbReference type="PIRSF" id="PIRSF016817">
    <property type="entry name" value="UCP016817_carboligase"/>
    <property type="match status" value="1"/>
</dbReference>
<sequence>MADAVLIAAQAGRALAEAARRAELRPYVADLFGDSDTRMLAEAYRPLPGRFGTAPAADATLAALDDLAARAGNPVGLILGSGFEDAPELIARLAARHRLIGASAETVAALKDPLAFAALCARLGVPHPAVATEPPPDPAAWLLKRTGGSGGSHIRPATRSPAPAGHYFQARVTGRPHALNILADGRTIRILAVTEQWCAPSPIRPFRYAGALVRGAGEAPALPASVVEAVAASIERIVAATSLCGLASADLLVDGTEWWLTEINPRPGATLDILDRRGTPLLAAHIAACLGTMPDPGPHPAGAAAAQICYADRELAPVPALDWPDCVRDRPCSGSVVRRDAPLCTVLAEGADRAEVLALLETRTAHLRAVCAAKKTHPEEAPS</sequence>
<evidence type="ECO:0000313" key="3">
    <source>
        <dbReference type="EMBL" id="GLS73526.1"/>
    </source>
</evidence>
<proteinExistence type="predicted"/>
<dbReference type="Proteomes" id="UP001157440">
    <property type="component" value="Unassembled WGS sequence"/>
</dbReference>